<sequence>MTTTAPAPLDIPALLSDGTHLIGGEWVPARSKSTLDVVNPATGEVLARVPRGGAEDIDDAVHAAEAALPAWRDTSPSRRADLLFRWAQLIREHEAQLEQLEATEVGRPVGPSPLAPQLTFFAGQADKVQGHTLPSHTPDVLGLTLREPYGVVGIIIPWNAPGPMTVFNVGPAIAAGNTVVLKPAEDAPLTPLYLARLALEAGIPPGVLNVVTGYGREAGAALPAHPGIRRVSFTGSPVTGSAVMEACARSLVPLHLELGGKSPQIVLEDADLTRAVPTIVRTITMNGGQVCAAGSRVLVAPSMHDRLVEALADGFRSVRVGPWHQPVDMGPLISARQEQRVLDYLRIGREEGAEVVVGGGKLTGEPYDGGYFVEPTVFDRVRPEMLIAQEEIFGPVLSVLTYEDEEEAVSVANGTRYGLTATVWTRDVGRAVRLARRVEAGQVSINTFGSGGPVGAIGAPFGGYKHSGFGRSMGADAVEDWTQVKAVVINAGN</sequence>
<dbReference type="PANTHER" id="PTHR11699">
    <property type="entry name" value="ALDEHYDE DEHYDROGENASE-RELATED"/>
    <property type="match status" value="1"/>
</dbReference>
<dbReference type="Pfam" id="PF00171">
    <property type="entry name" value="Aldedh"/>
    <property type="match status" value="1"/>
</dbReference>
<dbReference type="PROSITE" id="PS00687">
    <property type="entry name" value="ALDEHYDE_DEHYDR_GLU"/>
    <property type="match status" value="1"/>
</dbReference>
<keyword evidence="7" id="KW-1185">Reference proteome</keyword>
<dbReference type="RefSeq" id="WP_127830850.1">
    <property type="nucleotide sequence ID" value="NZ_RZYA01000014.1"/>
</dbReference>
<dbReference type="Gene3D" id="3.40.309.10">
    <property type="entry name" value="Aldehyde Dehydrogenase, Chain A, domain 2"/>
    <property type="match status" value="1"/>
</dbReference>
<feature type="domain" description="Aldehyde dehydrogenase" evidence="5">
    <location>
        <begin position="26"/>
        <end position="487"/>
    </location>
</feature>
<dbReference type="OrthoDB" id="6882680at2"/>
<dbReference type="Gene3D" id="3.40.605.10">
    <property type="entry name" value="Aldehyde Dehydrogenase, Chain A, domain 1"/>
    <property type="match status" value="1"/>
</dbReference>
<keyword evidence="2 4" id="KW-0560">Oxidoreductase</keyword>
<dbReference type="FunFam" id="3.40.309.10:FF:000012">
    <property type="entry name" value="Betaine aldehyde dehydrogenase"/>
    <property type="match status" value="1"/>
</dbReference>
<organism evidence="6 7">
    <name type="scientific">Streptomyces antnestii</name>
    <dbReference type="NCBI Taxonomy" id="2494256"/>
    <lineage>
        <taxon>Bacteria</taxon>
        <taxon>Bacillati</taxon>
        <taxon>Actinomycetota</taxon>
        <taxon>Actinomycetes</taxon>
        <taxon>Kitasatosporales</taxon>
        <taxon>Streptomycetaceae</taxon>
        <taxon>Streptomyces</taxon>
    </lineage>
</organism>
<evidence type="ECO:0000313" key="7">
    <source>
        <dbReference type="Proteomes" id="UP000283128"/>
    </source>
</evidence>
<comment type="similarity">
    <text evidence="1 4">Belongs to the aldehyde dehydrogenase family.</text>
</comment>
<dbReference type="FunFam" id="3.40.605.10:FF:000007">
    <property type="entry name" value="NAD/NADP-dependent betaine aldehyde dehydrogenase"/>
    <property type="match status" value="1"/>
</dbReference>
<evidence type="ECO:0000313" key="6">
    <source>
        <dbReference type="EMBL" id="RVU20896.1"/>
    </source>
</evidence>
<dbReference type="InterPro" id="IPR029510">
    <property type="entry name" value="Ald_DH_CS_GLU"/>
</dbReference>
<proteinExistence type="inferred from homology"/>
<dbReference type="InterPro" id="IPR016161">
    <property type="entry name" value="Ald_DH/histidinol_DH"/>
</dbReference>
<evidence type="ECO:0000256" key="3">
    <source>
        <dbReference type="PROSITE-ProRule" id="PRU10007"/>
    </source>
</evidence>
<name>A0A3S2YWE3_9ACTN</name>
<reference evidence="6 7" key="1">
    <citation type="submission" date="2019-01" db="EMBL/GenBank/DDBJ databases">
        <title>Genome sequences of Streptomyces and Rhizobium isolates collected from root and soil.</title>
        <authorList>
            <person name="Chhettri S."/>
            <person name="Sevigny J.L."/>
            <person name="Sen A."/>
            <person name="Ennis N."/>
            <person name="Tisa L."/>
        </authorList>
    </citation>
    <scope>NUCLEOTIDE SEQUENCE [LARGE SCALE GENOMIC DNA]</scope>
    <source>
        <strain evidence="6 7">San01</strain>
    </source>
</reference>
<dbReference type="InterPro" id="IPR015590">
    <property type="entry name" value="Aldehyde_DH_dom"/>
</dbReference>
<dbReference type="AlphaFoldDB" id="A0A3S2YWE3"/>
<dbReference type="Proteomes" id="UP000283128">
    <property type="component" value="Unassembled WGS sequence"/>
</dbReference>
<dbReference type="InterPro" id="IPR016162">
    <property type="entry name" value="Ald_DH_N"/>
</dbReference>
<feature type="active site" evidence="3">
    <location>
        <position position="257"/>
    </location>
</feature>
<evidence type="ECO:0000256" key="4">
    <source>
        <dbReference type="RuleBase" id="RU003345"/>
    </source>
</evidence>
<dbReference type="SUPFAM" id="SSF53720">
    <property type="entry name" value="ALDH-like"/>
    <property type="match status" value="1"/>
</dbReference>
<protein>
    <submittedName>
        <fullName evidence="6">Aldehyde dehydrogenase</fullName>
    </submittedName>
</protein>
<dbReference type="GO" id="GO:0016620">
    <property type="term" value="F:oxidoreductase activity, acting on the aldehyde or oxo group of donors, NAD or NADP as acceptor"/>
    <property type="evidence" value="ECO:0007669"/>
    <property type="project" value="InterPro"/>
</dbReference>
<accession>A0A3S2YWE3</accession>
<gene>
    <name evidence="6" type="ORF">EOT10_26500</name>
</gene>
<comment type="caution">
    <text evidence="6">The sequence shown here is derived from an EMBL/GenBank/DDBJ whole genome shotgun (WGS) entry which is preliminary data.</text>
</comment>
<dbReference type="InterPro" id="IPR016163">
    <property type="entry name" value="Ald_DH_C"/>
</dbReference>
<evidence type="ECO:0000259" key="5">
    <source>
        <dbReference type="Pfam" id="PF00171"/>
    </source>
</evidence>
<evidence type="ECO:0000256" key="1">
    <source>
        <dbReference type="ARBA" id="ARBA00009986"/>
    </source>
</evidence>
<evidence type="ECO:0000256" key="2">
    <source>
        <dbReference type="ARBA" id="ARBA00023002"/>
    </source>
</evidence>
<dbReference type="EMBL" id="RZYA01000014">
    <property type="protein sequence ID" value="RVU20896.1"/>
    <property type="molecule type" value="Genomic_DNA"/>
</dbReference>